<dbReference type="InterPro" id="IPR019775">
    <property type="entry name" value="WD40_repeat_CS"/>
</dbReference>
<dbReference type="SMART" id="SM00320">
    <property type="entry name" value="WD40"/>
    <property type="match status" value="11"/>
</dbReference>
<protein>
    <recommendedName>
        <fullName evidence="4">Nephrocystin 3-like N-terminal domain-containing protein</fullName>
    </recommendedName>
</protein>
<keyword evidence="2" id="KW-0677">Repeat</keyword>
<dbReference type="Gene3D" id="2.130.10.10">
    <property type="entry name" value="YVTN repeat-like/Quinoprotein amine dehydrogenase"/>
    <property type="match status" value="4"/>
</dbReference>
<dbReference type="Pfam" id="PF00400">
    <property type="entry name" value="WD40"/>
    <property type="match status" value="9"/>
</dbReference>
<dbReference type="SUPFAM" id="SSF52540">
    <property type="entry name" value="P-loop containing nucleoside triphosphate hydrolases"/>
    <property type="match status" value="1"/>
</dbReference>
<dbReference type="Pfam" id="PF24883">
    <property type="entry name" value="NPHP3_N"/>
    <property type="match status" value="1"/>
</dbReference>
<feature type="repeat" description="WD" evidence="3">
    <location>
        <begin position="1298"/>
        <end position="1339"/>
    </location>
</feature>
<evidence type="ECO:0000313" key="6">
    <source>
        <dbReference type="Proteomes" id="UP000663831"/>
    </source>
</evidence>
<dbReference type="InterPro" id="IPR001680">
    <property type="entry name" value="WD40_rpt"/>
</dbReference>
<reference evidence="5" key="1">
    <citation type="submission" date="2021-01" db="EMBL/GenBank/DDBJ databases">
        <authorList>
            <person name="Kaushik A."/>
        </authorList>
    </citation>
    <scope>NUCLEOTIDE SEQUENCE</scope>
    <source>
        <strain evidence="5">AG3-1AP</strain>
    </source>
</reference>
<dbReference type="SUPFAM" id="SSF50998">
    <property type="entry name" value="Quinoprotein alcohol dehydrogenase-like"/>
    <property type="match status" value="2"/>
</dbReference>
<dbReference type="InterPro" id="IPR027417">
    <property type="entry name" value="P-loop_NTPase"/>
</dbReference>
<organism evidence="5 6">
    <name type="scientific">Rhizoctonia solani</name>
    <dbReference type="NCBI Taxonomy" id="456999"/>
    <lineage>
        <taxon>Eukaryota</taxon>
        <taxon>Fungi</taxon>
        <taxon>Dikarya</taxon>
        <taxon>Basidiomycota</taxon>
        <taxon>Agaricomycotina</taxon>
        <taxon>Agaricomycetes</taxon>
        <taxon>Cantharellales</taxon>
        <taxon>Ceratobasidiaceae</taxon>
        <taxon>Rhizoctonia</taxon>
    </lineage>
</organism>
<feature type="repeat" description="WD" evidence="3">
    <location>
        <begin position="1341"/>
        <end position="1375"/>
    </location>
</feature>
<dbReference type="PROSITE" id="PS50294">
    <property type="entry name" value="WD_REPEATS_REGION"/>
    <property type="match status" value="6"/>
</dbReference>
<evidence type="ECO:0000256" key="2">
    <source>
        <dbReference type="ARBA" id="ARBA00022737"/>
    </source>
</evidence>
<dbReference type="InterPro" id="IPR011047">
    <property type="entry name" value="Quinoprotein_ADH-like_sf"/>
</dbReference>
<dbReference type="PANTHER" id="PTHR19879:SF9">
    <property type="entry name" value="TRANSCRIPTION INITIATION FACTOR TFIID SUBUNIT 5"/>
    <property type="match status" value="1"/>
</dbReference>
<evidence type="ECO:0000256" key="3">
    <source>
        <dbReference type="PROSITE-ProRule" id="PRU00221"/>
    </source>
</evidence>
<feature type="repeat" description="WD" evidence="3">
    <location>
        <begin position="947"/>
        <end position="988"/>
    </location>
</feature>
<dbReference type="Proteomes" id="UP000663831">
    <property type="component" value="Unassembled WGS sequence"/>
</dbReference>
<name>A0A8H2WEM0_9AGAM</name>
<dbReference type="InterPro" id="IPR020472">
    <property type="entry name" value="WD40_PAC1"/>
</dbReference>
<dbReference type="Gene3D" id="3.40.50.300">
    <property type="entry name" value="P-loop containing nucleotide triphosphate hydrolases"/>
    <property type="match status" value="1"/>
</dbReference>
<keyword evidence="1 3" id="KW-0853">WD repeat</keyword>
<dbReference type="PANTHER" id="PTHR19879">
    <property type="entry name" value="TRANSCRIPTION INITIATION FACTOR TFIID"/>
    <property type="match status" value="1"/>
</dbReference>
<gene>
    <name evidence="5" type="ORF">RDB_LOCUS46</name>
</gene>
<sequence>MYIRNKFQRLKEAIKSIASPDINVTPYTFDRFGGWPQLHVLHQLIEDNGKHKDVFIRSRWTGEFIRCLGIFESQARLKKHQEYKILQEKFESLFEDLQPFYSQVLPPEWTSAMQGLYLSIEHELLYLQEWRSRDRVGAYSTVEQGEDVVMACYSLIYQRCAKIILSLLTWQIAIMDGVIDTIDDTFNLMSHLLEHVSVDHLSHYELGHKDSFKLRPCASGTRTGVLSGINDWIKDPSSGSMYWINGMAGTGKTTIAYSLCKQLNEQHKLAASHFCSRSPWYQDSRLIIPSIAYQLARFSWPFRSALSSSKLLSLQDPGWLHDSHSPDLLFMSLISQPLLEIESTLPGLLVVVIDGIDMCTDKEFSRQLLEVLLARTSSLPLKIVISSRPEPQVRGPMNNRNERVVLHELDKFTVRADIETYFRSSLLLNTSWQRMGGEVVRVADDIPALARQSGGLFMWAATLHQEISARGISQVPLYTGALYPETIRSMYTHILQAALDEPSLDERDSEDMRRVLYLTARNKKPLEIHRISKLLKFDHTDRVWALLQPLWSVLHVSEDRGTVKILHSSFRKYILDPLHSGQYCCDPSVYGHRIALRCFQYFQLMQPWFNICRLESSYMPDSKVAKLDELVQALMPINLFHAARHWAVHLGHVPVSPDLLRGLEQFLSLHLLLWMEVMTLKGHAHEIPEAIRLVKGWGEQDSACSEDLRALMHDAWRFTMTFSRGVVSTSTPHIYISMLLFWPNRSTIAKHYAGRMQKVIQAEGTALDRQQDTLLATWHFTDVTRSPVVSPDGAQIAIGVGNDVLVLSALTGRLALRPLKGHKDGVLNVRFSPDGTRIVSSSIDCTIRVWRIRDGVTIVGPIHGHAGIVNSVAFSLDGMYITSGSQDGTLFIWDALTGARTLGPLTGYDAISEVLYAPDGRWVVTCTRNGVVARSSKDGRVLQVFLPQSNDAPLCSMDISPDSSYIACGSIKHIIYIWDIESGQLILGPLSPAGPAYDLEPFVSVSFSPDGSHLVSSSLGRDLYLWDTQTGDSIHGPLEGHTGGITGVNFSPDGTYIVSGSHDKTIRLWSVQNTLPTLKPVPGHANPITSVGFSPDGARIVSGSIDRTVCVWDCQDGDILFSPLAGGHKSRARNAYSPMGSHILSDTPGGLVLLDSRTGHIAVGPIQVVHTIQSALLSTDGTCIILGSTRNIVQVLSANTGETVLEFFPPFTNQSKWVHMTSITSSPDSSRIAVGSRHYSFSIHDAHNGKLLYGPFDGHTNDSSALAFSPDGTRIASGSFSRVQVQDAQSGEIVLGPLNGHTGWVTSVDYSPNGAYIVSGARDNSICVWDAQTGEPVLGPVKWHTGPVRCVKFSPDGTRVVSGSDDKTIRVTNIRRDLDFLSNSSTPTGTDWGLNEDGWVKDEEERLLVWVPPELRTVLMWPRTELLISTRGWLRLNFANACIGESWMECYKPPLDVPTGQTPGLDVLDQTATTSPTTMASPISVMSDTSTICARNVTDDEEPR</sequence>
<feature type="repeat" description="WD" evidence="3">
    <location>
        <begin position="1004"/>
        <end position="1036"/>
    </location>
</feature>
<dbReference type="InterPro" id="IPR056884">
    <property type="entry name" value="NPHP3-like_N"/>
</dbReference>
<dbReference type="CDD" id="cd00200">
    <property type="entry name" value="WD40"/>
    <property type="match status" value="2"/>
</dbReference>
<dbReference type="PROSITE" id="PS50082">
    <property type="entry name" value="WD_REPEATS_2"/>
    <property type="match status" value="8"/>
</dbReference>
<evidence type="ECO:0000256" key="1">
    <source>
        <dbReference type="ARBA" id="ARBA00022574"/>
    </source>
</evidence>
<dbReference type="InterPro" id="IPR015943">
    <property type="entry name" value="WD40/YVTN_repeat-like_dom_sf"/>
</dbReference>
<feature type="repeat" description="WD" evidence="3">
    <location>
        <begin position="1038"/>
        <end position="1073"/>
    </location>
</feature>
<dbReference type="OrthoDB" id="538223at2759"/>
<feature type="repeat" description="WD" evidence="3">
    <location>
        <begin position="1081"/>
        <end position="1122"/>
    </location>
</feature>
<feature type="domain" description="Nephrocystin 3-like N-terminal" evidence="4">
    <location>
        <begin position="229"/>
        <end position="388"/>
    </location>
</feature>
<proteinExistence type="predicted"/>
<feature type="repeat" description="WD" evidence="3">
    <location>
        <begin position="862"/>
        <end position="894"/>
    </location>
</feature>
<evidence type="ECO:0000259" key="4">
    <source>
        <dbReference type="Pfam" id="PF24883"/>
    </source>
</evidence>
<comment type="caution">
    <text evidence="5">The sequence shown here is derived from an EMBL/GenBank/DDBJ whole genome shotgun (WGS) entry which is preliminary data.</text>
</comment>
<evidence type="ECO:0000313" key="5">
    <source>
        <dbReference type="EMBL" id="CAE6376171.1"/>
    </source>
</evidence>
<dbReference type="EMBL" id="CAJMWV010000002">
    <property type="protein sequence ID" value="CAE6376171.1"/>
    <property type="molecule type" value="Genomic_DNA"/>
</dbReference>
<feature type="repeat" description="WD" evidence="3">
    <location>
        <begin position="819"/>
        <end position="860"/>
    </location>
</feature>
<dbReference type="PROSITE" id="PS00678">
    <property type="entry name" value="WD_REPEATS_1"/>
    <property type="match status" value="1"/>
</dbReference>
<accession>A0A8H2WEM0</accession>
<dbReference type="PRINTS" id="PR00320">
    <property type="entry name" value="GPROTEINBRPT"/>
</dbReference>